<comment type="caution">
    <text evidence="2">The sequence shown here is derived from an EMBL/GenBank/DDBJ whole genome shotgun (WGS) entry which is preliminary data.</text>
</comment>
<reference evidence="2 3" key="1">
    <citation type="submission" date="2022-07" db="EMBL/GenBank/DDBJ databases">
        <title>Methylomonas rivi sp. nov., Methylomonas rosea sp. nov., Methylomonas aureus sp. nov. and Methylomonas subterranea sp. nov., four novel methanotrophs isolated from a freshwater creek and the deep terrestrial subsurface.</title>
        <authorList>
            <person name="Abin C."/>
            <person name="Sankaranarayanan K."/>
            <person name="Garner C."/>
            <person name="Sindelar R."/>
            <person name="Kotary K."/>
            <person name="Garner R."/>
            <person name="Barclay S."/>
            <person name="Lawson P."/>
            <person name="Krumholz L."/>
        </authorList>
    </citation>
    <scope>NUCLEOTIDE SEQUENCE [LARGE SCALE GENOMIC DNA]</scope>
    <source>
        <strain evidence="2 3">SURF-2</strain>
    </source>
</reference>
<keyword evidence="3" id="KW-1185">Reference proteome</keyword>
<evidence type="ECO:0000313" key="2">
    <source>
        <dbReference type="EMBL" id="MCQ8105715.1"/>
    </source>
</evidence>
<accession>A0ABT1TJS5</accession>
<dbReference type="RefSeq" id="WP_256603736.1">
    <property type="nucleotide sequence ID" value="NZ_JANIBJ010000036.1"/>
</dbReference>
<evidence type="ECO:0000313" key="3">
    <source>
        <dbReference type="Proteomes" id="UP001524499"/>
    </source>
</evidence>
<gene>
    <name evidence="2" type="ORF">NP590_16505</name>
</gene>
<evidence type="ECO:0008006" key="4">
    <source>
        <dbReference type="Google" id="ProtNLM"/>
    </source>
</evidence>
<evidence type="ECO:0000256" key="1">
    <source>
        <dbReference type="SAM" id="SignalP"/>
    </source>
</evidence>
<feature type="signal peptide" evidence="1">
    <location>
        <begin position="1"/>
        <end position="22"/>
    </location>
</feature>
<keyword evidence="1" id="KW-0732">Signal</keyword>
<name>A0ABT1TJS5_9GAMM</name>
<sequence length="155" mass="16415">MNCTHLLQAALLAAVSAASVQAAELDFGLLGIVPGQTAQLNAVTVTGETGDPCLLELYYLDRKGQVIKALPAVQLEPNQSVSFKLDASGIVDTIERRRGIRPLIKAVGNADGLSDCSVAATLEVFDSVTGRIDLVLYPGMIRGFNPQPDPPKTRN</sequence>
<dbReference type="EMBL" id="JANIBJ010000036">
    <property type="protein sequence ID" value="MCQ8105715.1"/>
    <property type="molecule type" value="Genomic_DNA"/>
</dbReference>
<protein>
    <recommendedName>
        <fullName evidence="4">Tat pathway signal sequence domain protein</fullName>
    </recommendedName>
</protein>
<feature type="chain" id="PRO_5046507956" description="Tat pathway signal sequence domain protein" evidence="1">
    <location>
        <begin position="23"/>
        <end position="155"/>
    </location>
</feature>
<organism evidence="2 3">
    <name type="scientific">Methylomonas subterranea</name>
    <dbReference type="NCBI Taxonomy" id="2952225"/>
    <lineage>
        <taxon>Bacteria</taxon>
        <taxon>Pseudomonadati</taxon>
        <taxon>Pseudomonadota</taxon>
        <taxon>Gammaproteobacteria</taxon>
        <taxon>Methylococcales</taxon>
        <taxon>Methylococcaceae</taxon>
        <taxon>Methylomonas</taxon>
    </lineage>
</organism>
<dbReference type="Proteomes" id="UP001524499">
    <property type="component" value="Unassembled WGS sequence"/>
</dbReference>
<proteinExistence type="predicted"/>